<evidence type="ECO:0000256" key="6">
    <source>
        <dbReference type="ARBA" id="ARBA00022801"/>
    </source>
</evidence>
<feature type="domain" description="USP" evidence="10">
    <location>
        <begin position="124"/>
        <end position="534"/>
    </location>
</feature>
<proteinExistence type="inferred from homology"/>
<evidence type="ECO:0000256" key="9">
    <source>
        <dbReference type="SAM" id="Phobius"/>
    </source>
</evidence>
<evidence type="ECO:0000256" key="7">
    <source>
        <dbReference type="ARBA" id="ARBA00022807"/>
    </source>
</evidence>
<evidence type="ECO:0000256" key="3">
    <source>
        <dbReference type="ARBA" id="ARBA00012759"/>
    </source>
</evidence>
<accession>A0A060T1N5</accession>
<dbReference type="Gene3D" id="3.90.70.10">
    <property type="entry name" value="Cysteine proteinases"/>
    <property type="match status" value="1"/>
</dbReference>
<keyword evidence="9" id="KW-0472">Membrane</keyword>
<evidence type="ECO:0000256" key="1">
    <source>
        <dbReference type="ARBA" id="ARBA00000707"/>
    </source>
</evidence>
<keyword evidence="4" id="KW-0645">Protease</keyword>
<feature type="region of interest" description="Disordered" evidence="8">
    <location>
        <begin position="569"/>
        <end position="610"/>
    </location>
</feature>
<evidence type="ECO:0000256" key="8">
    <source>
        <dbReference type="SAM" id="MobiDB-lite"/>
    </source>
</evidence>
<dbReference type="GO" id="GO:0005634">
    <property type="term" value="C:nucleus"/>
    <property type="evidence" value="ECO:0007669"/>
    <property type="project" value="TreeGrafter"/>
</dbReference>
<dbReference type="PANTHER" id="PTHR24006">
    <property type="entry name" value="UBIQUITIN CARBOXYL-TERMINAL HYDROLASE"/>
    <property type="match status" value="1"/>
</dbReference>
<dbReference type="SUPFAM" id="SSF54001">
    <property type="entry name" value="Cysteine proteinases"/>
    <property type="match status" value="1"/>
</dbReference>
<reference evidence="11" key="1">
    <citation type="submission" date="2014-02" db="EMBL/GenBank/DDBJ databases">
        <authorList>
            <person name="Genoscope - CEA"/>
        </authorList>
    </citation>
    <scope>NUCLEOTIDE SEQUENCE</scope>
    <source>
        <strain evidence="11">LS3</strain>
    </source>
</reference>
<dbReference type="EMBL" id="HG937691">
    <property type="protein sequence ID" value="CDP33096.1"/>
    <property type="molecule type" value="Genomic_DNA"/>
</dbReference>
<keyword evidence="7" id="KW-0788">Thiol protease</keyword>
<gene>
    <name evidence="11" type="ORF">GNLVRS02_ARAD1A01650g</name>
</gene>
<dbReference type="PANTHER" id="PTHR24006:SF888">
    <property type="entry name" value="UBIQUITIN CARBOXYL-TERMINAL HYDROLASE 30"/>
    <property type="match status" value="1"/>
</dbReference>
<evidence type="ECO:0000256" key="2">
    <source>
        <dbReference type="ARBA" id="ARBA00009085"/>
    </source>
</evidence>
<comment type="similarity">
    <text evidence="2">Belongs to the peptidase C19 family.</text>
</comment>
<sequence length="610" mass="68049">MLHFCKQTRTFISSILVPSRSLPPGEKGVSMQLKWAAAFGGGFLTVLAYRLNFTSSALNSVYLAPICVAVAFAVMFSDTLMGSVDMATASLKSTTMSMFGSSVASDYPEDQREAVEKMERLKVGGLYNEGNTCFMNSVIQSFAALDHLTDSLREHQDSKHGVSRALLDLVQKLDQKHPSRHVYSTDELIKSLEEESRQRWSGYDQEDAQEFFQQMLSAIEKDWETPKPTVKSMIIDDNEGDSNNEENSDCSLESQEKKGPKLITPFDGVCYTRVGCLRCSEMEGLRSGVVSSIDLSLQSMGGGLSLFQNPKPIELEQLIGDYCHMEVISGVECYRCSLVQMQDEVIKKRDEAGDDKIKAIFQQRIDQLQEALKAKVIDEKHYKQLRPSNVKVLADKSKQTMFGLPMAPILMVHINRSVFDIHTGYSRKNHRPVRFPLKLDMSQFVVDHNNEEGYKNVRASMLPIDDDNEERESLIYTLKAAIVHIGSHNFGHYECYRRCSQGYWWRVSDDSVMLTKESTVLNAQGAFMLFYERGDFSGPEPELASMPEVAKVESNPQTSPSVAVPATVTPTLCSQGPQQAGNAEHAGQASLSSQEDHTGHSGAEVDITDM</sequence>
<protein>
    <recommendedName>
        <fullName evidence="3">ubiquitinyl hydrolase 1</fullName>
        <ecNumber evidence="3">3.4.19.12</ecNumber>
    </recommendedName>
</protein>
<dbReference type="GO" id="GO:0016579">
    <property type="term" value="P:protein deubiquitination"/>
    <property type="evidence" value="ECO:0007669"/>
    <property type="project" value="InterPro"/>
</dbReference>
<comment type="catalytic activity">
    <reaction evidence="1">
        <text>Thiol-dependent hydrolysis of ester, thioester, amide, peptide and isopeptide bonds formed by the C-terminal Gly of ubiquitin (a 76-residue protein attached to proteins as an intracellular targeting signal).</text>
        <dbReference type="EC" id="3.4.19.12"/>
    </reaction>
</comment>
<feature type="region of interest" description="Disordered" evidence="8">
    <location>
        <begin position="232"/>
        <end position="256"/>
    </location>
</feature>
<dbReference type="InterPro" id="IPR050164">
    <property type="entry name" value="Peptidase_C19"/>
</dbReference>
<keyword evidence="9" id="KW-0812">Transmembrane</keyword>
<feature type="compositionally biased region" description="Polar residues" evidence="8">
    <location>
        <begin position="569"/>
        <end position="581"/>
    </location>
</feature>
<evidence type="ECO:0000256" key="5">
    <source>
        <dbReference type="ARBA" id="ARBA00022786"/>
    </source>
</evidence>
<keyword evidence="6" id="KW-0378">Hydrolase</keyword>
<keyword evidence="5" id="KW-0833">Ubl conjugation pathway</keyword>
<dbReference type="CDD" id="cd02662">
    <property type="entry name" value="Peptidase_C19F"/>
    <property type="match status" value="1"/>
</dbReference>
<dbReference type="InterPro" id="IPR038765">
    <property type="entry name" value="Papain-like_cys_pep_sf"/>
</dbReference>
<dbReference type="AlphaFoldDB" id="A0A060T1N5"/>
<dbReference type="EC" id="3.4.19.12" evidence="3"/>
<dbReference type="GO" id="GO:0004843">
    <property type="term" value="F:cysteine-type deubiquitinase activity"/>
    <property type="evidence" value="ECO:0007669"/>
    <property type="project" value="UniProtKB-EC"/>
</dbReference>
<reference evidence="11" key="2">
    <citation type="submission" date="2014-06" db="EMBL/GenBank/DDBJ databases">
        <title>The complete genome of Blastobotrys (Arxula) adeninivorans LS3 - a yeast of biotechnological interest.</title>
        <authorList>
            <person name="Kunze G."/>
            <person name="Gaillardin C."/>
            <person name="Czernicka M."/>
            <person name="Durrens P."/>
            <person name="Martin T."/>
            <person name="Boer E."/>
            <person name="Gabaldon T."/>
            <person name="Cruz J."/>
            <person name="Talla E."/>
            <person name="Marck C."/>
            <person name="Goffeau A."/>
            <person name="Barbe V."/>
            <person name="Baret P."/>
            <person name="Baronian K."/>
            <person name="Beier S."/>
            <person name="Bleykasten C."/>
            <person name="Bode R."/>
            <person name="Casaregola S."/>
            <person name="Despons L."/>
            <person name="Fairhead C."/>
            <person name="Giersberg M."/>
            <person name="Gierski P."/>
            <person name="Hahnel U."/>
            <person name="Hartmann A."/>
            <person name="Jankowska D."/>
            <person name="Jubin C."/>
            <person name="Jung P."/>
            <person name="Lafontaine I."/>
            <person name="Leh-Louis V."/>
            <person name="Lemaire M."/>
            <person name="Marcet-Houben M."/>
            <person name="Mascher M."/>
            <person name="Morel G."/>
            <person name="Richard G.-F."/>
            <person name="Riechen J."/>
            <person name="Sacerdot C."/>
            <person name="Sarkar A."/>
            <person name="Savel G."/>
            <person name="Schacherer J."/>
            <person name="Sherman D."/>
            <person name="Straub M.-L."/>
            <person name="Stein N."/>
            <person name="Thierry A."/>
            <person name="Trautwein-Schult A."/>
            <person name="Westhof E."/>
            <person name="Worch S."/>
            <person name="Dujon B."/>
            <person name="Souciet J.-L."/>
            <person name="Wincker P."/>
            <person name="Scholz U."/>
            <person name="Neuveglise N."/>
        </authorList>
    </citation>
    <scope>NUCLEOTIDE SEQUENCE</scope>
    <source>
        <strain evidence="11">LS3</strain>
    </source>
</reference>
<dbReference type="Pfam" id="PF00443">
    <property type="entry name" value="UCH"/>
    <property type="match status" value="1"/>
</dbReference>
<evidence type="ECO:0000259" key="10">
    <source>
        <dbReference type="PROSITE" id="PS50235"/>
    </source>
</evidence>
<dbReference type="GO" id="GO:0005829">
    <property type="term" value="C:cytosol"/>
    <property type="evidence" value="ECO:0007669"/>
    <property type="project" value="TreeGrafter"/>
</dbReference>
<dbReference type="InterPro" id="IPR001394">
    <property type="entry name" value="Peptidase_C19_UCH"/>
</dbReference>
<dbReference type="InterPro" id="IPR018200">
    <property type="entry name" value="USP_CS"/>
</dbReference>
<feature type="transmembrane region" description="Helical" evidence="9">
    <location>
        <begin position="61"/>
        <end position="84"/>
    </location>
</feature>
<dbReference type="InterPro" id="IPR028889">
    <property type="entry name" value="USP"/>
</dbReference>
<evidence type="ECO:0000256" key="4">
    <source>
        <dbReference type="ARBA" id="ARBA00022670"/>
    </source>
</evidence>
<feature type="compositionally biased region" description="Acidic residues" evidence="8">
    <location>
        <begin position="236"/>
        <end position="248"/>
    </location>
</feature>
<dbReference type="PROSITE" id="PS00972">
    <property type="entry name" value="USP_1"/>
    <property type="match status" value="1"/>
</dbReference>
<name>A0A060T1N5_BLAAD</name>
<organism evidence="11">
    <name type="scientific">Blastobotrys adeninivorans</name>
    <name type="common">Yeast</name>
    <name type="synonym">Arxula adeninivorans</name>
    <dbReference type="NCBI Taxonomy" id="409370"/>
    <lineage>
        <taxon>Eukaryota</taxon>
        <taxon>Fungi</taxon>
        <taxon>Dikarya</taxon>
        <taxon>Ascomycota</taxon>
        <taxon>Saccharomycotina</taxon>
        <taxon>Dipodascomycetes</taxon>
        <taxon>Dipodascales</taxon>
        <taxon>Trichomonascaceae</taxon>
        <taxon>Blastobotrys</taxon>
    </lineage>
</organism>
<dbReference type="PROSITE" id="PS50235">
    <property type="entry name" value="USP_3"/>
    <property type="match status" value="1"/>
</dbReference>
<dbReference type="GO" id="GO:0006508">
    <property type="term" value="P:proteolysis"/>
    <property type="evidence" value="ECO:0007669"/>
    <property type="project" value="UniProtKB-KW"/>
</dbReference>
<keyword evidence="9" id="KW-1133">Transmembrane helix</keyword>
<evidence type="ECO:0000313" key="11">
    <source>
        <dbReference type="EMBL" id="CDP33096.1"/>
    </source>
</evidence>
<dbReference type="PhylomeDB" id="A0A060T1N5"/>